<dbReference type="Proteomes" id="UP000324269">
    <property type="component" value="Unassembled WGS sequence"/>
</dbReference>
<keyword evidence="3 10" id="KW-0813">Transport</keyword>
<evidence type="ECO:0000313" key="13">
    <source>
        <dbReference type="Proteomes" id="UP000324269"/>
    </source>
</evidence>
<keyword evidence="7 11" id="KW-0472">Membrane</keyword>
<evidence type="ECO:0000256" key="4">
    <source>
        <dbReference type="ARBA" id="ARBA00022475"/>
    </source>
</evidence>
<dbReference type="SUPFAM" id="SSF81345">
    <property type="entry name" value="ABC transporter involved in vitamin B12 uptake, BtuC"/>
    <property type="match status" value="1"/>
</dbReference>
<dbReference type="CDD" id="cd06550">
    <property type="entry name" value="TM_ABC_iron-siderophores_like"/>
    <property type="match status" value="1"/>
</dbReference>
<dbReference type="OrthoDB" id="9788905at2"/>
<comment type="subcellular location">
    <subcellularLocation>
        <location evidence="1 10">Cell membrane</location>
        <topology evidence="1 10">Multi-pass membrane protein</topology>
    </subcellularLocation>
</comment>
<dbReference type="GO" id="GO:0071281">
    <property type="term" value="P:cellular response to iron ion"/>
    <property type="evidence" value="ECO:0007669"/>
    <property type="project" value="UniProtKB-ARBA"/>
</dbReference>
<dbReference type="InterPro" id="IPR036388">
    <property type="entry name" value="WH-like_DNA-bd_sf"/>
</dbReference>
<keyword evidence="4" id="KW-1003">Cell membrane</keyword>
<dbReference type="PANTHER" id="PTHR30477">
    <property type="entry name" value="ABC-TRANSPORTER METAL-BINDING PROTEIN"/>
    <property type="match status" value="1"/>
</dbReference>
<feature type="transmembrane region" description="Helical" evidence="11">
    <location>
        <begin position="100"/>
        <end position="119"/>
    </location>
</feature>
<dbReference type="GO" id="GO:0043190">
    <property type="term" value="C:ATP-binding cassette (ABC) transporter complex"/>
    <property type="evidence" value="ECO:0007669"/>
    <property type="project" value="InterPro"/>
</dbReference>
<reference evidence="12 13" key="1">
    <citation type="submission" date="2019-08" db="EMBL/GenBank/DDBJ databases">
        <title>Bacillus genomes from the desert of Cuatro Cienegas, Coahuila.</title>
        <authorList>
            <person name="Olmedo-Alvarez G."/>
        </authorList>
    </citation>
    <scope>NUCLEOTIDE SEQUENCE [LARGE SCALE GENOMIC DNA]</scope>
    <source>
        <strain evidence="12 13">CH87b_3T</strain>
    </source>
</reference>
<evidence type="ECO:0000256" key="2">
    <source>
        <dbReference type="ARBA" id="ARBA00008034"/>
    </source>
</evidence>
<feature type="transmembrane region" description="Helical" evidence="11">
    <location>
        <begin position="145"/>
        <end position="163"/>
    </location>
</feature>
<evidence type="ECO:0000256" key="9">
    <source>
        <dbReference type="ARBA" id="ARBA00073179"/>
    </source>
</evidence>
<feature type="transmembrane region" description="Helical" evidence="11">
    <location>
        <begin position="258"/>
        <end position="276"/>
    </location>
</feature>
<feature type="transmembrane region" description="Helical" evidence="11">
    <location>
        <begin position="202"/>
        <end position="224"/>
    </location>
</feature>
<evidence type="ECO:0000256" key="8">
    <source>
        <dbReference type="ARBA" id="ARBA00057828"/>
    </source>
</evidence>
<comment type="similarity">
    <text evidence="2 10">Belongs to the ABC-3 integral membrane protein family.</text>
</comment>
<evidence type="ECO:0000256" key="1">
    <source>
        <dbReference type="ARBA" id="ARBA00004651"/>
    </source>
</evidence>
<name>A0A5D4TTC9_9BACI</name>
<evidence type="ECO:0000256" key="3">
    <source>
        <dbReference type="ARBA" id="ARBA00022448"/>
    </source>
</evidence>
<evidence type="ECO:0000256" key="5">
    <source>
        <dbReference type="ARBA" id="ARBA00022692"/>
    </source>
</evidence>
<evidence type="ECO:0000256" key="10">
    <source>
        <dbReference type="RuleBase" id="RU003943"/>
    </source>
</evidence>
<feature type="transmembrane region" description="Helical" evidence="11">
    <location>
        <begin position="42"/>
        <end position="61"/>
    </location>
</feature>
<dbReference type="Gene3D" id="1.10.10.10">
    <property type="entry name" value="Winged helix-like DNA-binding domain superfamily/Winged helix DNA-binding domain"/>
    <property type="match status" value="1"/>
</dbReference>
<sequence>MNHLWQSILTDGNTQWVLLSTLLLGIASGVLGSFALLRKQSLIGDAVAHAALPGICFAFMFMGEKNFFVLLIGAAATGLLAAYTIQLITNTTRIKEDTAICLVLSVFFGLGIVLLTKVAQMPTGNQSGLDDFIFGQAASLVGRDVQLMGLTAAALIIITSLLFKEFKVSTFDPQFAKGIGLPVGFLNFLFVSLLVITVVIGIQAVGVILMAAMLITPAISARYWTDSLRTMVFISGMVGGLSGAIGTLISTLGKGLSTGPFIVLTATVIFIISMLFSPKRGLISVILKRLKNDDRLAMRFILKKMYESGKQTIRVEYLFQQSNISNLRFNRVLKHLMKKGYLNQEDGILTITKSGLMKAEQFSFVDEIMELKEMYPSELGSLDIQWIEKEEKEALSKEQLTKLQMKMSDIYMQYPFLNVKMSSRRGGQGYEL</sequence>
<dbReference type="GO" id="GO:0055085">
    <property type="term" value="P:transmembrane transport"/>
    <property type="evidence" value="ECO:0007669"/>
    <property type="project" value="InterPro"/>
</dbReference>
<feature type="transmembrane region" description="Helical" evidence="11">
    <location>
        <begin position="16"/>
        <end position="37"/>
    </location>
</feature>
<dbReference type="Pfam" id="PF00950">
    <property type="entry name" value="ABC-3"/>
    <property type="match status" value="1"/>
</dbReference>
<protein>
    <recommendedName>
        <fullName evidence="9">Manganese transport system membrane protein MntC</fullName>
    </recommendedName>
</protein>
<dbReference type="EMBL" id="VTEZ01000002">
    <property type="protein sequence ID" value="TYS86517.1"/>
    <property type="molecule type" value="Genomic_DNA"/>
</dbReference>
<comment type="caution">
    <text evidence="12">The sequence shown here is derived from an EMBL/GenBank/DDBJ whole genome shotgun (WGS) entry which is preliminary data.</text>
</comment>
<evidence type="ECO:0000256" key="11">
    <source>
        <dbReference type="SAM" id="Phobius"/>
    </source>
</evidence>
<gene>
    <name evidence="12" type="ORF">FZC85_05785</name>
</gene>
<evidence type="ECO:0000256" key="7">
    <source>
        <dbReference type="ARBA" id="ARBA00023136"/>
    </source>
</evidence>
<feature type="transmembrane region" description="Helical" evidence="11">
    <location>
        <begin position="231"/>
        <end position="252"/>
    </location>
</feature>
<keyword evidence="5 10" id="KW-0812">Transmembrane</keyword>
<evidence type="ECO:0000313" key="12">
    <source>
        <dbReference type="EMBL" id="TYS86517.1"/>
    </source>
</evidence>
<dbReference type="InterPro" id="IPR001626">
    <property type="entry name" value="ABC_TroCD"/>
</dbReference>
<keyword evidence="6 11" id="KW-1133">Transmembrane helix</keyword>
<dbReference type="RefSeq" id="WP_148969404.1">
    <property type="nucleotide sequence ID" value="NZ_JBNIKW010000002.1"/>
</dbReference>
<dbReference type="InterPro" id="IPR037294">
    <property type="entry name" value="ABC_BtuC-like"/>
</dbReference>
<feature type="transmembrane region" description="Helical" evidence="11">
    <location>
        <begin position="67"/>
        <end position="88"/>
    </location>
</feature>
<proteinExistence type="inferred from homology"/>
<dbReference type="PANTHER" id="PTHR30477:SF3">
    <property type="entry name" value="METAL TRANSPORT SYSTEM MEMBRANE PROTEIN CT_069-RELATED"/>
    <property type="match status" value="1"/>
</dbReference>
<dbReference type="FunFam" id="1.10.3470.10:FF:000003">
    <property type="entry name" value="Iron ABC transporter permease SitD"/>
    <property type="match status" value="1"/>
</dbReference>
<organism evidence="12 13">
    <name type="scientific">Rossellomorea aquimaris</name>
    <dbReference type="NCBI Taxonomy" id="189382"/>
    <lineage>
        <taxon>Bacteria</taxon>
        <taxon>Bacillati</taxon>
        <taxon>Bacillota</taxon>
        <taxon>Bacilli</taxon>
        <taxon>Bacillales</taxon>
        <taxon>Bacillaceae</taxon>
        <taxon>Rossellomorea</taxon>
    </lineage>
</organism>
<evidence type="ECO:0000256" key="6">
    <source>
        <dbReference type="ARBA" id="ARBA00022989"/>
    </source>
</evidence>
<dbReference type="Gene3D" id="1.10.3470.10">
    <property type="entry name" value="ABC transporter involved in vitamin B12 uptake, BtuC"/>
    <property type="match status" value="1"/>
</dbReference>
<accession>A0A5D4TTC9</accession>
<dbReference type="GO" id="GO:0010043">
    <property type="term" value="P:response to zinc ion"/>
    <property type="evidence" value="ECO:0007669"/>
    <property type="project" value="TreeGrafter"/>
</dbReference>
<dbReference type="AlphaFoldDB" id="A0A5D4TTC9"/>
<comment type="function">
    <text evidence="8">This protein is probably a component of a manganese permease, a binding protein-dependent, ATP-driven transport system.</text>
</comment>